<sequence>MPRATQETHMADPPDYPGTPRWVKVSGIIVIALVLLVIAALFTGVGGPHGPGRHLPSSSVTEPGMQQP</sequence>
<reference evidence="3" key="1">
    <citation type="submission" date="2020-09" db="EMBL/GenBank/DDBJ databases">
        <title>Rhizobia associated with sainfoin plants.</title>
        <authorList>
            <person name="Asharfi S."/>
            <person name="Kuzmanovic N."/>
            <person name="Bunk B."/>
            <person name="Sproeer C."/>
            <person name="Becker M."/>
            <person name="Thuenen T."/>
        </authorList>
    </citation>
    <scope>NUCLEOTIDE SEQUENCE</scope>
    <source>
        <strain evidence="3">OM4</strain>
    </source>
</reference>
<keyword evidence="2" id="KW-0472">Membrane</keyword>
<feature type="region of interest" description="Disordered" evidence="1">
    <location>
        <begin position="47"/>
        <end position="68"/>
    </location>
</feature>
<name>A0ABY5QQB2_9HYPH</name>
<feature type="compositionally biased region" description="Polar residues" evidence="1">
    <location>
        <begin position="56"/>
        <end position="68"/>
    </location>
</feature>
<gene>
    <name evidence="3" type="ORF">IHQ72_21005</name>
</gene>
<proteinExistence type="predicted"/>
<evidence type="ECO:0000313" key="4">
    <source>
        <dbReference type="Proteomes" id="UP001058098"/>
    </source>
</evidence>
<organism evidence="3 4">
    <name type="scientific">Mesorhizobium onobrychidis</name>
    <dbReference type="NCBI Taxonomy" id="2775404"/>
    <lineage>
        <taxon>Bacteria</taxon>
        <taxon>Pseudomonadati</taxon>
        <taxon>Pseudomonadota</taxon>
        <taxon>Alphaproteobacteria</taxon>
        <taxon>Hyphomicrobiales</taxon>
        <taxon>Phyllobacteriaceae</taxon>
        <taxon>Mesorhizobium</taxon>
    </lineage>
</organism>
<accession>A0ABY5QQB2</accession>
<dbReference type="Proteomes" id="UP001058098">
    <property type="component" value="Chromosome"/>
</dbReference>
<evidence type="ECO:0000256" key="2">
    <source>
        <dbReference type="SAM" id="Phobius"/>
    </source>
</evidence>
<evidence type="ECO:0000256" key="1">
    <source>
        <dbReference type="SAM" id="MobiDB-lite"/>
    </source>
</evidence>
<dbReference type="EMBL" id="CP062229">
    <property type="protein sequence ID" value="UVC13218.1"/>
    <property type="molecule type" value="Genomic_DNA"/>
</dbReference>
<evidence type="ECO:0000313" key="3">
    <source>
        <dbReference type="EMBL" id="UVC13218.1"/>
    </source>
</evidence>
<feature type="transmembrane region" description="Helical" evidence="2">
    <location>
        <begin position="22"/>
        <end position="45"/>
    </location>
</feature>
<protein>
    <submittedName>
        <fullName evidence="3">Uncharacterized protein</fullName>
    </submittedName>
</protein>
<keyword evidence="2" id="KW-1133">Transmembrane helix</keyword>
<keyword evidence="4" id="KW-1185">Reference proteome</keyword>
<keyword evidence="2" id="KW-0812">Transmembrane</keyword>